<feature type="transmembrane region" description="Helical" evidence="5">
    <location>
        <begin position="152"/>
        <end position="173"/>
    </location>
</feature>
<keyword evidence="8" id="KW-1185">Reference proteome</keyword>
<dbReference type="InterPro" id="IPR005829">
    <property type="entry name" value="Sugar_transporter_CS"/>
</dbReference>
<evidence type="ECO:0000256" key="3">
    <source>
        <dbReference type="ARBA" id="ARBA00022989"/>
    </source>
</evidence>
<proteinExistence type="predicted"/>
<sequence length="439" mass="46745">MTAIVESNEAPFITEAINDGNGRITQYLVITIALILNMLDGFDVTSMAFTVHSIGEDLSIAPDKLGIVFSTALAGMVIGAMFIAPISDRIGRRSMVLGSILAIGLSMLATAFVESLWQLIILRLITGLGVGGMLASLATISAEYTPERYRSFAVVTVTAGYPLGATLGGFVAAPLMAEYGWQSVFVAGGIATLAMTVAVYLLIPESLQFIVVRRPPNALRKVNRILQRLNSPALAALPEIDSGESPPNANVFSLLTNEWRSKTIILWLTFFFCFITLYFLLSWIPKLVVNAGMSVSDGVYASMVLNGGAVIGILSLGWLAEHFGLSRIIAVFLFASGVIMSVFAITNGIDYLLIYLFAIGYLLQGGFVGLYAAAAKLYPAEIRTTGVGWGIGLGRLGAVAGPYFGGVLIAQGVSLESNFIIFSIPMVISGIIAMRLTVK</sequence>
<dbReference type="PANTHER" id="PTHR23508:SF10">
    <property type="entry name" value="CARBOXYLIC ACID TRANSPORTER PROTEIN HOMOLOG"/>
    <property type="match status" value="1"/>
</dbReference>
<evidence type="ECO:0000256" key="1">
    <source>
        <dbReference type="ARBA" id="ARBA00004141"/>
    </source>
</evidence>
<dbReference type="InterPro" id="IPR036259">
    <property type="entry name" value="MFS_trans_sf"/>
</dbReference>
<dbReference type="CDD" id="cd17365">
    <property type="entry name" value="MFS_PcaK_like"/>
    <property type="match status" value="1"/>
</dbReference>
<comment type="subcellular location">
    <subcellularLocation>
        <location evidence="1">Membrane</location>
        <topology evidence="1">Multi-pass membrane protein</topology>
    </subcellularLocation>
</comment>
<feature type="transmembrane region" description="Helical" evidence="5">
    <location>
        <begin position="27"/>
        <end position="45"/>
    </location>
</feature>
<dbReference type="AlphaFoldDB" id="A0A6C0TYW0"/>
<keyword evidence="3 5" id="KW-1133">Transmembrane helix</keyword>
<evidence type="ECO:0000259" key="6">
    <source>
        <dbReference type="PROSITE" id="PS50850"/>
    </source>
</evidence>
<organism evidence="7 8">
    <name type="scientific">Kineobactrum salinum</name>
    <dbReference type="NCBI Taxonomy" id="2708301"/>
    <lineage>
        <taxon>Bacteria</taxon>
        <taxon>Pseudomonadati</taxon>
        <taxon>Pseudomonadota</taxon>
        <taxon>Gammaproteobacteria</taxon>
        <taxon>Cellvibrionales</taxon>
        <taxon>Halieaceae</taxon>
        <taxon>Kineobactrum</taxon>
    </lineage>
</organism>
<feature type="transmembrane region" description="Helical" evidence="5">
    <location>
        <begin position="419"/>
        <end position="438"/>
    </location>
</feature>
<evidence type="ECO:0000256" key="4">
    <source>
        <dbReference type="ARBA" id="ARBA00023136"/>
    </source>
</evidence>
<dbReference type="PANTHER" id="PTHR23508">
    <property type="entry name" value="CARBOXYLIC ACID TRANSPORTER PROTEIN HOMOLOG"/>
    <property type="match status" value="1"/>
</dbReference>
<feature type="transmembrane region" description="Helical" evidence="5">
    <location>
        <begin position="352"/>
        <end position="374"/>
    </location>
</feature>
<evidence type="ECO:0000256" key="5">
    <source>
        <dbReference type="SAM" id="Phobius"/>
    </source>
</evidence>
<evidence type="ECO:0000313" key="7">
    <source>
        <dbReference type="EMBL" id="QIB64981.1"/>
    </source>
</evidence>
<dbReference type="InterPro" id="IPR011701">
    <property type="entry name" value="MFS"/>
</dbReference>
<dbReference type="PROSITE" id="PS50850">
    <property type="entry name" value="MFS"/>
    <property type="match status" value="1"/>
</dbReference>
<feature type="transmembrane region" description="Helical" evidence="5">
    <location>
        <begin position="386"/>
        <end position="413"/>
    </location>
</feature>
<dbReference type="InterPro" id="IPR020846">
    <property type="entry name" value="MFS_dom"/>
</dbReference>
<dbReference type="RefSeq" id="WP_163494230.1">
    <property type="nucleotide sequence ID" value="NZ_CP048711.1"/>
</dbReference>
<evidence type="ECO:0000313" key="8">
    <source>
        <dbReference type="Proteomes" id="UP000477680"/>
    </source>
</evidence>
<protein>
    <submittedName>
        <fullName evidence="7">MFS transporter</fullName>
    </submittedName>
</protein>
<keyword evidence="2 5" id="KW-0812">Transmembrane</keyword>
<dbReference type="EMBL" id="CP048711">
    <property type="protein sequence ID" value="QIB64981.1"/>
    <property type="molecule type" value="Genomic_DNA"/>
</dbReference>
<dbReference type="GO" id="GO:0046943">
    <property type="term" value="F:carboxylic acid transmembrane transporter activity"/>
    <property type="evidence" value="ECO:0007669"/>
    <property type="project" value="TreeGrafter"/>
</dbReference>
<keyword evidence="4 5" id="KW-0472">Membrane</keyword>
<feature type="transmembrane region" description="Helical" evidence="5">
    <location>
        <begin position="65"/>
        <end position="84"/>
    </location>
</feature>
<dbReference type="PROSITE" id="PS00217">
    <property type="entry name" value="SUGAR_TRANSPORT_2"/>
    <property type="match status" value="1"/>
</dbReference>
<feature type="transmembrane region" description="Helical" evidence="5">
    <location>
        <begin position="96"/>
        <end position="113"/>
    </location>
</feature>
<feature type="transmembrane region" description="Helical" evidence="5">
    <location>
        <begin position="299"/>
        <end position="320"/>
    </location>
</feature>
<dbReference type="Proteomes" id="UP000477680">
    <property type="component" value="Chromosome"/>
</dbReference>
<feature type="transmembrane region" description="Helical" evidence="5">
    <location>
        <begin position="264"/>
        <end position="284"/>
    </location>
</feature>
<feature type="transmembrane region" description="Helical" evidence="5">
    <location>
        <begin position="179"/>
        <end position="203"/>
    </location>
</feature>
<accession>A0A6C0TYW0</accession>
<reference evidence="7 8" key="1">
    <citation type="submission" date="2020-02" db="EMBL/GenBank/DDBJ databases">
        <title>Genome sequencing for Kineobactrum sp. M2.</title>
        <authorList>
            <person name="Park S.-J."/>
        </authorList>
    </citation>
    <scope>NUCLEOTIDE SEQUENCE [LARGE SCALE GENOMIC DNA]</scope>
    <source>
        <strain evidence="7 8">M2</strain>
    </source>
</reference>
<name>A0A6C0TYW0_9GAMM</name>
<feature type="transmembrane region" description="Helical" evidence="5">
    <location>
        <begin position="119"/>
        <end position="140"/>
    </location>
</feature>
<dbReference type="Gene3D" id="1.20.1250.20">
    <property type="entry name" value="MFS general substrate transporter like domains"/>
    <property type="match status" value="1"/>
</dbReference>
<dbReference type="KEGG" id="kim:G3T16_05785"/>
<gene>
    <name evidence="7" type="ORF">G3T16_05785</name>
</gene>
<dbReference type="GO" id="GO:0005886">
    <property type="term" value="C:plasma membrane"/>
    <property type="evidence" value="ECO:0007669"/>
    <property type="project" value="TreeGrafter"/>
</dbReference>
<evidence type="ECO:0000256" key="2">
    <source>
        <dbReference type="ARBA" id="ARBA00022692"/>
    </source>
</evidence>
<dbReference type="SUPFAM" id="SSF103473">
    <property type="entry name" value="MFS general substrate transporter"/>
    <property type="match status" value="1"/>
</dbReference>
<feature type="transmembrane region" description="Helical" evidence="5">
    <location>
        <begin position="327"/>
        <end position="346"/>
    </location>
</feature>
<dbReference type="Pfam" id="PF07690">
    <property type="entry name" value="MFS_1"/>
    <property type="match status" value="1"/>
</dbReference>
<dbReference type="PROSITE" id="PS00216">
    <property type="entry name" value="SUGAR_TRANSPORT_1"/>
    <property type="match status" value="1"/>
</dbReference>
<feature type="domain" description="Major facilitator superfamily (MFS) profile" evidence="6">
    <location>
        <begin position="29"/>
        <end position="439"/>
    </location>
</feature>